<reference evidence="3" key="2">
    <citation type="journal article" date="2024" name="Plant">
        <title>Genomic evolution and insights into agronomic trait innovations of Sesamum species.</title>
        <authorList>
            <person name="Miao H."/>
            <person name="Wang L."/>
            <person name="Qu L."/>
            <person name="Liu H."/>
            <person name="Sun Y."/>
            <person name="Le M."/>
            <person name="Wang Q."/>
            <person name="Wei S."/>
            <person name="Zheng Y."/>
            <person name="Lin W."/>
            <person name="Duan Y."/>
            <person name="Cao H."/>
            <person name="Xiong S."/>
            <person name="Wang X."/>
            <person name="Wei L."/>
            <person name="Li C."/>
            <person name="Ma Q."/>
            <person name="Ju M."/>
            <person name="Zhao R."/>
            <person name="Li G."/>
            <person name="Mu C."/>
            <person name="Tian Q."/>
            <person name="Mei H."/>
            <person name="Zhang T."/>
            <person name="Gao T."/>
            <person name="Zhang H."/>
        </authorList>
    </citation>
    <scope>NUCLEOTIDE SEQUENCE</scope>
    <source>
        <strain evidence="3">3651</strain>
    </source>
</reference>
<feature type="region of interest" description="Disordered" evidence="1">
    <location>
        <begin position="424"/>
        <end position="462"/>
    </location>
</feature>
<accession>A0AAE2CKM1</accession>
<evidence type="ECO:0000256" key="1">
    <source>
        <dbReference type="SAM" id="MobiDB-lite"/>
    </source>
</evidence>
<dbReference type="Proteomes" id="UP001293254">
    <property type="component" value="Unassembled WGS sequence"/>
</dbReference>
<comment type="caution">
    <text evidence="3">The sequence shown here is derived from an EMBL/GenBank/DDBJ whole genome shotgun (WGS) entry which is preliminary data.</text>
</comment>
<protein>
    <recommendedName>
        <fullName evidence="2">Zinc knuckle CX2CX4HX4C domain-containing protein</fullName>
    </recommendedName>
</protein>
<reference evidence="3" key="1">
    <citation type="submission" date="2020-06" db="EMBL/GenBank/DDBJ databases">
        <authorList>
            <person name="Li T."/>
            <person name="Hu X."/>
            <person name="Zhang T."/>
            <person name="Song X."/>
            <person name="Zhang H."/>
            <person name="Dai N."/>
            <person name="Sheng W."/>
            <person name="Hou X."/>
            <person name="Wei L."/>
        </authorList>
    </citation>
    <scope>NUCLEOTIDE SEQUENCE</scope>
    <source>
        <strain evidence="3">3651</strain>
        <tissue evidence="3">Leaf</tissue>
    </source>
</reference>
<evidence type="ECO:0000313" key="4">
    <source>
        <dbReference type="Proteomes" id="UP001293254"/>
    </source>
</evidence>
<dbReference type="AlphaFoldDB" id="A0AAE2CKM1"/>
<dbReference type="EMBL" id="JACGWO010000006">
    <property type="protein sequence ID" value="KAK4425434.1"/>
    <property type="molecule type" value="Genomic_DNA"/>
</dbReference>
<feature type="compositionally biased region" description="Polar residues" evidence="1">
    <location>
        <begin position="451"/>
        <end position="462"/>
    </location>
</feature>
<evidence type="ECO:0000259" key="2">
    <source>
        <dbReference type="Pfam" id="PF14392"/>
    </source>
</evidence>
<keyword evidence="4" id="KW-1185">Reference proteome</keyword>
<evidence type="ECO:0000313" key="3">
    <source>
        <dbReference type="EMBL" id="KAK4425434.1"/>
    </source>
</evidence>
<gene>
    <name evidence="3" type="ORF">Salat_1737400</name>
</gene>
<feature type="domain" description="Zinc knuckle CX2CX4HX4C" evidence="2">
    <location>
        <begin position="143"/>
        <end position="185"/>
    </location>
</feature>
<organism evidence="3 4">
    <name type="scientific">Sesamum alatum</name>
    <dbReference type="NCBI Taxonomy" id="300844"/>
    <lineage>
        <taxon>Eukaryota</taxon>
        <taxon>Viridiplantae</taxon>
        <taxon>Streptophyta</taxon>
        <taxon>Embryophyta</taxon>
        <taxon>Tracheophyta</taxon>
        <taxon>Spermatophyta</taxon>
        <taxon>Magnoliopsida</taxon>
        <taxon>eudicotyledons</taxon>
        <taxon>Gunneridae</taxon>
        <taxon>Pentapetalae</taxon>
        <taxon>asterids</taxon>
        <taxon>lamiids</taxon>
        <taxon>Lamiales</taxon>
        <taxon>Pedaliaceae</taxon>
        <taxon>Sesamum</taxon>
    </lineage>
</organism>
<dbReference type="InterPro" id="IPR025836">
    <property type="entry name" value="Zn_knuckle_CX2CX4HX4C"/>
</dbReference>
<sequence length="595" mass="65961">MEHAIPQFDSTLSLTEDEAVGVVIPQAAWDRGSSAYRLTLVGRLLSHRTVLFDALKGSLAHLIQATRGMNLLIFQSLSLSDDPLSVNLDWCPFYVHIHDLPYGQRTLDVVKHIGDCVGSWLSENDILRYISFFETVRIRINIHVKKPLKRALRICSESGEKSMIRFSYERLPNFCYLCALGAHVGRYSAYVCLESSSLSHSSDNSWRGANIFGGFSPVGGGARRSSPEPGPASTSSPVISEWLGGLDGSFGQQRLNMQAGNLQFSRTSGHLGEYMVKAPRAKSISVQDLLMGLPSTQPTVAQQSSVAQQPFVAHQPDSTFRQGPSTSKPPLALIDESSCGRTNPKCFSSPKSISRRTSSSCSLKSLAPLHDSIHGASLSLESQATSDQDLVYPVLIDVPVDAPPFRSQAMEVCLSGGGRFKRGRARGRTRGVCRGSREWRGTPGRKRTRPISFTSTSPQSLQKPHVLNLPSVYSDHTPVLLQFDSSMKTEHQQTRPPFRFEASWTRVPDCDQIVSDVWLGWSMEGSNYPALSSLARCSEALEIWSRATFKNVKKRIKWLEDRLWQLENQQMTPEVRSDLCNSRCELEGLLSDQTI</sequence>
<dbReference type="Pfam" id="PF14392">
    <property type="entry name" value="zf-CCHC_4"/>
    <property type="match status" value="1"/>
</dbReference>
<proteinExistence type="predicted"/>
<name>A0AAE2CKM1_9LAMI</name>